<dbReference type="InterPro" id="IPR009057">
    <property type="entry name" value="Homeodomain-like_sf"/>
</dbReference>
<keyword evidence="3" id="KW-0805">Transcription regulation</keyword>
<dbReference type="Pfam" id="PF25601">
    <property type="entry name" value="AAA_lid_14"/>
    <property type="match status" value="1"/>
</dbReference>
<sequence length="571" mass="65196">MKIGIIAPYEGMAQRAKSLEVNNNHLTIRVETGDLREALTPLAEMEKEGFQTIISRGGTAQLIREHTTLPVIEIGVSGYDILRLIMMARQWGESVELIGFPNVCSGFQEMMDILNIHIPYTTIYSSEEVLPVVQDAKTRGVSTVIGDTITVRQAERLGMTGILINSGIEAIEEAVEQAKTSANLMHRQQQILQGFQHLLHNVKEPLVLFNEEGEITFENHAGTHFLQDYLLTAEIDKWPKKLRDVWVKLMKEGQIHEWVVFANKRWEAQGEQLHQNGEKLFYIKLEEERRFSINRTDLAVLPLETTITSFQHILLPEGMDVPEVIDTVKQFRSLAIVGEKGTGKRTIASAIHSELYDFSASKKEITIRESISEDSLLLIQETIKVNNGVLYIKGWEYVEPAQIQHWLALAAESRAVLVFAAEDRHVVDTVFQNEQVLTIPALRERFEHIKTFTLPYIAQYNAVFGKQIIGLNDEAYKALKEKDWENNLNDLRLIIKNAIKQSDGPYITRTDLKTNESENEYATMDIPANKTLAELEHDIIEHVMKEEDYNQTKVAERLGINRSTLWRKLKN</sequence>
<evidence type="ECO:0000259" key="5">
    <source>
        <dbReference type="PROSITE" id="PS50045"/>
    </source>
</evidence>
<dbReference type="OrthoDB" id="9771372at2"/>
<dbReference type="Pfam" id="PF06506">
    <property type="entry name" value="PrpR_N"/>
    <property type="match status" value="1"/>
</dbReference>
<protein>
    <submittedName>
        <fullName evidence="6">Regulatory protein, Fis family</fullName>
    </submittedName>
</protein>
<dbReference type="InterPro" id="IPR002197">
    <property type="entry name" value="HTH_Fis"/>
</dbReference>
<dbReference type="STRING" id="930129.SAMN05216352_11225"/>
<evidence type="ECO:0000313" key="6">
    <source>
        <dbReference type="EMBL" id="SDI79596.1"/>
    </source>
</evidence>
<dbReference type="Gene3D" id="3.40.50.2300">
    <property type="match status" value="1"/>
</dbReference>
<evidence type="ECO:0000256" key="2">
    <source>
        <dbReference type="ARBA" id="ARBA00022840"/>
    </source>
</evidence>
<dbReference type="PANTHER" id="PTHR32071">
    <property type="entry name" value="TRANSCRIPTIONAL REGULATORY PROTEIN"/>
    <property type="match status" value="1"/>
</dbReference>
<dbReference type="InterPro" id="IPR058031">
    <property type="entry name" value="AAA_lid_NorR"/>
</dbReference>
<dbReference type="GO" id="GO:0043565">
    <property type="term" value="F:sequence-specific DNA binding"/>
    <property type="evidence" value="ECO:0007669"/>
    <property type="project" value="InterPro"/>
</dbReference>
<gene>
    <name evidence="6" type="ORF">SAMN05216352_11225</name>
</gene>
<keyword evidence="2" id="KW-0067">ATP-binding</keyword>
<dbReference type="AlphaFoldDB" id="A0A1G8NHQ4"/>
<organism evidence="6 7">
    <name type="scientific">Alteribacillus bidgolensis</name>
    <dbReference type="NCBI Taxonomy" id="930129"/>
    <lineage>
        <taxon>Bacteria</taxon>
        <taxon>Bacillati</taxon>
        <taxon>Bacillota</taxon>
        <taxon>Bacilli</taxon>
        <taxon>Bacillales</taxon>
        <taxon>Bacillaceae</taxon>
        <taxon>Alteribacillus</taxon>
    </lineage>
</organism>
<dbReference type="EMBL" id="FNDU01000012">
    <property type="protein sequence ID" value="SDI79596.1"/>
    <property type="molecule type" value="Genomic_DNA"/>
</dbReference>
<proteinExistence type="predicted"/>
<dbReference type="SUPFAM" id="SSF46689">
    <property type="entry name" value="Homeodomain-like"/>
    <property type="match status" value="1"/>
</dbReference>
<dbReference type="GO" id="GO:0000156">
    <property type="term" value="F:phosphorelay response regulator activity"/>
    <property type="evidence" value="ECO:0007669"/>
    <property type="project" value="InterPro"/>
</dbReference>
<dbReference type="Gene3D" id="1.10.10.60">
    <property type="entry name" value="Homeodomain-like"/>
    <property type="match status" value="1"/>
</dbReference>
<dbReference type="InterPro" id="IPR002078">
    <property type="entry name" value="Sigma_54_int"/>
</dbReference>
<keyword evidence="7" id="KW-1185">Reference proteome</keyword>
<evidence type="ECO:0000313" key="7">
    <source>
        <dbReference type="Proteomes" id="UP000199017"/>
    </source>
</evidence>
<dbReference type="Pfam" id="PF02954">
    <property type="entry name" value="HTH_8"/>
    <property type="match status" value="1"/>
</dbReference>
<dbReference type="Proteomes" id="UP000199017">
    <property type="component" value="Unassembled WGS sequence"/>
</dbReference>
<name>A0A1G8NHQ4_9BACI</name>
<keyword evidence="1" id="KW-0547">Nucleotide-binding</keyword>
<keyword evidence="4" id="KW-0804">Transcription</keyword>
<dbReference type="SUPFAM" id="SSF159800">
    <property type="entry name" value="PrpR receptor domain-like"/>
    <property type="match status" value="1"/>
</dbReference>
<dbReference type="SUPFAM" id="SSF52540">
    <property type="entry name" value="P-loop containing nucleoside triphosphate hydrolases"/>
    <property type="match status" value="1"/>
</dbReference>
<dbReference type="Gene3D" id="1.10.8.60">
    <property type="match status" value="1"/>
</dbReference>
<dbReference type="GO" id="GO:0005524">
    <property type="term" value="F:ATP binding"/>
    <property type="evidence" value="ECO:0007669"/>
    <property type="project" value="UniProtKB-KW"/>
</dbReference>
<dbReference type="Gene3D" id="3.40.50.300">
    <property type="entry name" value="P-loop containing nucleotide triphosphate hydrolases"/>
    <property type="match status" value="1"/>
</dbReference>
<accession>A0A1G8NHQ4</accession>
<feature type="domain" description="Sigma-54 factor interaction" evidence="5">
    <location>
        <begin position="437"/>
        <end position="500"/>
    </location>
</feature>
<dbReference type="RefSeq" id="WP_091587024.1">
    <property type="nucleotide sequence ID" value="NZ_FNDU01000012.1"/>
</dbReference>
<dbReference type="PROSITE" id="PS50045">
    <property type="entry name" value="SIGMA54_INTERACT_4"/>
    <property type="match status" value="1"/>
</dbReference>
<reference evidence="6 7" key="1">
    <citation type="submission" date="2016-10" db="EMBL/GenBank/DDBJ databases">
        <authorList>
            <person name="de Groot N.N."/>
        </authorList>
    </citation>
    <scope>NUCLEOTIDE SEQUENCE [LARGE SCALE GENOMIC DNA]</scope>
    <source>
        <strain evidence="7">P4B,CCM 7963,CECT 7998,DSM 25260,IBRC-M 10614,KCTC 13821</strain>
    </source>
</reference>
<evidence type="ECO:0000256" key="3">
    <source>
        <dbReference type="ARBA" id="ARBA00023015"/>
    </source>
</evidence>
<dbReference type="GO" id="GO:0006355">
    <property type="term" value="P:regulation of DNA-templated transcription"/>
    <property type="evidence" value="ECO:0007669"/>
    <property type="project" value="InterPro"/>
</dbReference>
<dbReference type="Gene3D" id="3.40.50.10660">
    <property type="entry name" value="PrpR receptor domain-like"/>
    <property type="match status" value="1"/>
</dbReference>
<dbReference type="InterPro" id="IPR027417">
    <property type="entry name" value="P-loop_NTPase"/>
</dbReference>
<dbReference type="InterPro" id="IPR010524">
    <property type="entry name" value="Sig_transdc_resp-reg_PrpR_N"/>
</dbReference>
<dbReference type="PRINTS" id="PR01590">
    <property type="entry name" value="HTHFIS"/>
</dbReference>
<evidence type="ECO:0000256" key="1">
    <source>
        <dbReference type="ARBA" id="ARBA00022741"/>
    </source>
</evidence>
<evidence type="ECO:0000256" key="4">
    <source>
        <dbReference type="ARBA" id="ARBA00023163"/>
    </source>
</evidence>